<reference evidence="2 3" key="1">
    <citation type="submission" date="2020-02" db="EMBL/GenBank/DDBJ databases">
        <authorList>
            <person name="Zhang X.-Y."/>
        </authorList>
    </citation>
    <scope>NUCLEOTIDE SEQUENCE [LARGE SCALE GENOMIC DNA]</scope>
    <source>
        <strain evidence="2 3">C33</strain>
    </source>
</reference>
<proteinExistence type="predicted"/>
<evidence type="ECO:0000256" key="1">
    <source>
        <dbReference type="SAM" id="MobiDB-lite"/>
    </source>
</evidence>
<dbReference type="Proteomes" id="UP000484885">
    <property type="component" value="Unassembled WGS sequence"/>
</dbReference>
<dbReference type="AlphaFoldDB" id="A0A845V8Q5"/>
<organism evidence="2 3">
    <name type="scientific">Wenzhouxiangella limi</name>
    <dbReference type="NCBI Taxonomy" id="2707351"/>
    <lineage>
        <taxon>Bacteria</taxon>
        <taxon>Pseudomonadati</taxon>
        <taxon>Pseudomonadota</taxon>
        <taxon>Gammaproteobacteria</taxon>
        <taxon>Chromatiales</taxon>
        <taxon>Wenzhouxiangellaceae</taxon>
        <taxon>Wenzhouxiangella</taxon>
    </lineage>
</organism>
<evidence type="ECO:0000313" key="3">
    <source>
        <dbReference type="Proteomes" id="UP000484885"/>
    </source>
</evidence>
<accession>A0A845V8Q5</accession>
<name>A0A845V8Q5_9GAMM</name>
<keyword evidence="3" id="KW-1185">Reference proteome</keyword>
<gene>
    <name evidence="2" type="ORF">G3I74_12445</name>
</gene>
<sequence>MGNYPDPPQWIYPVAIEPDTFEPAALEDIQQASRVMRRRDRQSGQLPARWRQARAPSLQQSPGAGSTGS</sequence>
<dbReference type="RefSeq" id="WP_164211933.1">
    <property type="nucleotide sequence ID" value="NZ_JAAGSC010000043.1"/>
</dbReference>
<comment type="caution">
    <text evidence="2">The sequence shown here is derived from an EMBL/GenBank/DDBJ whole genome shotgun (WGS) entry which is preliminary data.</text>
</comment>
<dbReference type="EMBL" id="JAAGSC010000043">
    <property type="protein sequence ID" value="NDY96541.1"/>
    <property type="molecule type" value="Genomic_DNA"/>
</dbReference>
<evidence type="ECO:0000313" key="2">
    <source>
        <dbReference type="EMBL" id="NDY96541.1"/>
    </source>
</evidence>
<feature type="compositionally biased region" description="Polar residues" evidence="1">
    <location>
        <begin position="57"/>
        <end position="69"/>
    </location>
</feature>
<feature type="region of interest" description="Disordered" evidence="1">
    <location>
        <begin position="33"/>
        <end position="69"/>
    </location>
</feature>
<protein>
    <submittedName>
        <fullName evidence="2">Uncharacterized protein</fullName>
    </submittedName>
</protein>